<protein>
    <submittedName>
        <fullName evidence="7">Armadillo-type fold</fullName>
    </submittedName>
</protein>
<evidence type="ECO:0000259" key="5">
    <source>
        <dbReference type="Pfam" id="PF25150"/>
    </source>
</evidence>
<feature type="compositionally biased region" description="Basic and acidic residues" evidence="3">
    <location>
        <begin position="1"/>
        <end position="13"/>
    </location>
</feature>
<evidence type="ECO:0000259" key="4">
    <source>
        <dbReference type="Pfam" id="PF10350"/>
    </source>
</evidence>
<dbReference type="GeneID" id="9835317"/>
<dbReference type="EMBL" id="CAID01000006">
    <property type="protein sequence ID" value="CEF98528.1"/>
    <property type="molecule type" value="Genomic_DNA"/>
</dbReference>
<dbReference type="Proteomes" id="UP000009170">
    <property type="component" value="Unassembled WGS sequence"/>
</dbReference>
<dbReference type="GO" id="GO:0005829">
    <property type="term" value="C:cytosol"/>
    <property type="evidence" value="ECO:0007669"/>
    <property type="project" value="TreeGrafter"/>
</dbReference>
<evidence type="ECO:0000313" key="8">
    <source>
        <dbReference type="Proteomes" id="UP000009170"/>
    </source>
</evidence>
<dbReference type="InterPro" id="IPR016024">
    <property type="entry name" value="ARM-type_fold"/>
</dbReference>
<dbReference type="InterPro" id="IPR019442">
    <property type="entry name" value="THADA/TRM732_DUF2428"/>
</dbReference>
<dbReference type="Pfam" id="PF25151">
    <property type="entry name" value="TPR_Trm732_C"/>
    <property type="match status" value="1"/>
</dbReference>
<evidence type="ECO:0000313" key="7">
    <source>
        <dbReference type="EMBL" id="CEF98528.1"/>
    </source>
</evidence>
<gene>
    <name evidence="7" type="ORF">OT_ostta06g04400</name>
</gene>
<dbReference type="GO" id="GO:0030488">
    <property type="term" value="P:tRNA methylation"/>
    <property type="evidence" value="ECO:0007669"/>
    <property type="project" value="TreeGrafter"/>
</dbReference>
<evidence type="ECO:0000259" key="6">
    <source>
        <dbReference type="Pfam" id="PF25151"/>
    </source>
</evidence>
<feature type="region of interest" description="Disordered" evidence="3">
    <location>
        <begin position="1"/>
        <end position="54"/>
    </location>
</feature>
<feature type="domain" description="tRNA (32-2'-O)-methyltransferase regulator THADA-like C-terminal TPR repeats region" evidence="6">
    <location>
        <begin position="1183"/>
        <end position="1343"/>
    </location>
</feature>
<dbReference type="InterPro" id="IPR051954">
    <property type="entry name" value="tRNA_methyltransferase_THADA"/>
</dbReference>
<evidence type="ECO:0000256" key="2">
    <source>
        <dbReference type="ARBA" id="ARBA00022694"/>
    </source>
</evidence>
<dbReference type="PANTHER" id="PTHR14387:SF0">
    <property type="entry name" value="DUF2428 DOMAIN-CONTAINING PROTEIN"/>
    <property type="match status" value="1"/>
</dbReference>
<dbReference type="Pfam" id="PF10350">
    <property type="entry name" value="DUF2428"/>
    <property type="match status" value="1"/>
</dbReference>
<feature type="domain" description="DUF2428" evidence="4">
    <location>
        <begin position="931"/>
        <end position="1180"/>
    </location>
</feature>
<dbReference type="STRING" id="70448.A0A090N3Q5"/>
<dbReference type="SUPFAM" id="SSF48371">
    <property type="entry name" value="ARM repeat"/>
    <property type="match status" value="1"/>
</dbReference>
<accession>A0A090N3Q5</accession>
<comment type="caution">
    <text evidence="7">The sequence shown here is derived from an EMBL/GenBank/DDBJ whole genome shotgun (WGS) entry which is preliminary data.</text>
</comment>
<feature type="compositionally biased region" description="Low complexity" evidence="3">
    <location>
        <begin position="40"/>
        <end position="54"/>
    </location>
</feature>
<dbReference type="InterPro" id="IPR056842">
    <property type="entry name" value="THADA-like_TPR_C"/>
</dbReference>
<dbReference type="OrthoDB" id="566306at2759"/>
<dbReference type="RefSeq" id="XP_022839312.1">
    <property type="nucleotide sequence ID" value="XM_022984119.1"/>
</dbReference>
<dbReference type="InParanoid" id="A0A090N3Q5"/>
<evidence type="ECO:0000256" key="3">
    <source>
        <dbReference type="SAM" id="MobiDB-lite"/>
    </source>
</evidence>
<sequence>MPPGRARDHRVTTSDDANSSSKKAKKSSGGGSNETNVVRASATGDGDGADASMGTGREVAMDVACASERAALEATLDPATQRREHGRARKTLNASIGVATRTADEFARRALESAREATTSGRTSTEVLTATTVSARVFAAAPRLEFEARCIEKMRTEDVLELAIARGFDLVTQEAREGMRTTPADADVLAESAALAYTLTKRVDNINALTAMLSALFRYLTLERAPSRDAAVTAGVTLALARANDGDVLQAFEDIFFDHDSSIAAISGATVMKTKNVECSNEILSSFGALALLRGFAVIVEPEALTNHRRGAFIFDNVLPRLCSLIESAGDVHYRYHAVSCLRAVLEKVKDAMMGGSSVVPHDAFERVASTISSLWEDSLTQTVREGQTCFRLLLDIAPSVRGDAETHDIDYVDRIVERTMQRPVEQKSKYLALQVLVEKVGARRILAAEPNVLANTLGAMRQTAISSAASTALDDLSAVYLKELASVDKWRQWWLPIVKESILVDDRATVVTYVLPIFIKRDIESIFDLTKCLVDEANEKKNDIRLCSAVVSVLKVARSLQLVDPDHIVVIRAGKNDREYAVEQNVIERAMVCADKSTRLDVLEWLCLEGRKGQATVALPGEYELELLQRMIASNLKGETVAFRNALVTSVSKVFARIWVGVNHVGQKLRRRGEAALKNGAQKVGEVDALKAHVQKAQRAHVFMSDIVRVLFSNLYPGAPYERRCTALELLNSVVESWKSYGDISGRNNDLIIAKQLLSSPYSVFMQDEAYTSLLMGALVDSWEKMRMTAFKLLRRHASPLAGIETPEKLAKQLEWALELLHSPRVRESGAAALMIRLLIHKYIFELNWNIELSPHVRVAQGHQGENRDSTNLQVLKMLCDLLEQDIYAAEQDIIEGCRRCLAHGAILLAKYTLCDLNFKGDTREHTQDAMNRMMTLMERATHMALDFISQPDALGATAEEVILQSDDQSNINDDMEELLDLAPKAQIITTACWLTVKEISLLTGEVMSAPDTADLFSFDVVKAVGERLISVLFTVKHTGVLARTRIGLTALCACLMRNSSNALKALPETWLNGLFDQLNRPEQGIRDRVRRSAGLPYAFMAILLAEPKGQPRVALESALPKLLDIACGETSTSDIPRVHAFNVVRVIFADKDLSVDTTTHASRGVQVCIDAFSSQTWEIKNAATLAYSSLLTKVCGYINTVTRQRMFTSDGRHEVKLADFARRYPTLMGHLLRELEVATATLHLPTAVDVHPSLYPILALFSRLRPSLERDLHSSGDKFIATIRRCVSGKYLAVRTMAARALVPLLSSTRLCEYIEDILELRSLVAPGLNAVHGALLCVLEIINEVRSSTYAEDVCWSDFVDGVSRRLISFAGIAVTSRSPLISATWLRCAEATLSVANSCQKCSRTGCACAGSASFEQIGGLTRMIWQCSAPVLSSRAAGHPGSSEWNKAAAGVRVRLAVGYDSWSVPLNAHIRALLDTGDVDVALHDTLSQDLAYEYRAEAYKVMFKMPHDDSISHMTMRKLRQAAAANLSSETRHSCARRTLQCIDLWSSLCDVGDADDERAVWRAVREVAFEDVNERVRSEGLRCLARLCKRRLAVDADEIINTSGELDQFVRTIFVGSTPSMSDETRCSAVDALARSELLCHLTSSTVRDDRAGELALLTWKCALALIQDEDADIRTKAARAVSCALPPSAPHAHTAVIISHVFSHMHAEFGRFDAFRKYIIEIAAGEAYDEPRFATLIANATTVRRLFDKEADNPYAEPLEMAYSAASQIENDFDAQTASHALERVLGTLDCMKSALRSSPSASDAWVGGITNHETCFVPIANALIGARALGARAMQKPDDENSLMERIAQTTRELYELAPAVRAIFPDDRKVPQSGHRTTS</sequence>
<reference evidence="7 8" key="2">
    <citation type="journal article" date="2014" name="BMC Genomics">
        <title>An improved genome of the model marine alga Ostreococcus tauri unfolds by assessing Illumina de novo assemblies.</title>
        <authorList>
            <person name="Blanc-Mathieu R."/>
            <person name="Verhelst B."/>
            <person name="Derelle E."/>
            <person name="Rombauts S."/>
            <person name="Bouget F.Y."/>
            <person name="Carre I."/>
            <person name="Chateau A."/>
            <person name="Eyre-Walker A."/>
            <person name="Grimsley N."/>
            <person name="Moreau H."/>
            <person name="Piegu B."/>
            <person name="Rivals E."/>
            <person name="Schackwitz W."/>
            <person name="Van de Peer Y."/>
            <person name="Piganeau G."/>
        </authorList>
    </citation>
    <scope>NUCLEOTIDE SEQUENCE [LARGE SCALE GENOMIC DNA]</scope>
    <source>
        <strain evidence="8">OTTH 0595 / CCAP 157/2 / RCC745</strain>
    </source>
</reference>
<keyword evidence="8" id="KW-1185">Reference proteome</keyword>
<reference evidence="8" key="1">
    <citation type="journal article" date="2006" name="Proc. Natl. Acad. Sci. U.S.A.">
        <title>Genome analysis of the smallest free-living eukaryote Ostreococcus tauri unveils many unique features.</title>
        <authorList>
            <person name="Derelle E."/>
            <person name="Ferraz C."/>
            <person name="Rombauts S."/>
            <person name="Rouze P."/>
            <person name="Worden A.Z."/>
            <person name="Robbens S."/>
            <person name="Partensky F."/>
            <person name="Degroeve S."/>
            <person name="Echeynie S."/>
            <person name="Cooke R."/>
            <person name="Saeys Y."/>
            <person name="Wuyts J."/>
            <person name="Jabbari K."/>
            <person name="Bowler C."/>
            <person name="Panaud O."/>
            <person name="Piegu B."/>
            <person name="Ball S.G."/>
            <person name="Ral J.-P."/>
            <person name="Bouget F.-Y."/>
            <person name="Piganeau G."/>
            <person name="De Baets B."/>
            <person name="Picard A."/>
            <person name="Delseny M."/>
            <person name="Demaille J."/>
            <person name="Van de Peer Y."/>
            <person name="Moreau H."/>
        </authorList>
    </citation>
    <scope>NUCLEOTIDE SEQUENCE [LARGE SCALE GENOMIC DNA]</scope>
    <source>
        <strain evidence="8">OTTH 0595 / CCAP 157/2 / RCC745</strain>
    </source>
</reference>
<comment type="similarity">
    <text evidence="1">Belongs to the THADA family.</text>
</comment>
<name>A0A090N3Q5_OSTTA</name>
<dbReference type="PANTHER" id="PTHR14387">
    <property type="entry name" value="THADA/DEATH RECEPTOR INTERACTING PROTEIN"/>
    <property type="match status" value="1"/>
</dbReference>
<dbReference type="FunCoup" id="A0A090N3Q5">
    <property type="interactions" value="1382"/>
</dbReference>
<feature type="domain" description="tRNA (32-2'-O)-methyltransferase regulator THADA-like TPR repeats region" evidence="5">
    <location>
        <begin position="491"/>
        <end position="788"/>
    </location>
</feature>
<dbReference type="KEGG" id="ota:OT_ostta06g04400"/>
<proteinExistence type="inferred from homology"/>
<dbReference type="InterPro" id="IPR056843">
    <property type="entry name" value="THADA-like_TPR"/>
</dbReference>
<organism evidence="7 8">
    <name type="scientific">Ostreococcus tauri</name>
    <name type="common">Marine green alga</name>
    <dbReference type="NCBI Taxonomy" id="70448"/>
    <lineage>
        <taxon>Eukaryota</taxon>
        <taxon>Viridiplantae</taxon>
        <taxon>Chlorophyta</taxon>
        <taxon>Mamiellophyceae</taxon>
        <taxon>Mamiellales</taxon>
        <taxon>Bathycoccaceae</taxon>
        <taxon>Ostreococcus</taxon>
    </lineage>
</organism>
<keyword evidence="2" id="KW-0819">tRNA processing</keyword>
<dbReference type="Pfam" id="PF25150">
    <property type="entry name" value="TPR_Trm732"/>
    <property type="match status" value="1"/>
</dbReference>
<evidence type="ECO:0000256" key="1">
    <source>
        <dbReference type="ARBA" id="ARBA00010409"/>
    </source>
</evidence>